<comment type="subcellular location">
    <subcellularLocation>
        <location evidence="2">Membrane</location>
    </subcellularLocation>
</comment>
<keyword evidence="5" id="KW-0808">Transferase</keyword>
<feature type="transmembrane region" description="Helical" evidence="10">
    <location>
        <begin position="54"/>
        <end position="77"/>
    </location>
</feature>
<dbReference type="Pfam" id="PF00512">
    <property type="entry name" value="HisKA"/>
    <property type="match status" value="1"/>
</dbReference>
<keyword evidence="4" id="KW-0597">Phosphoprotein</keyword>
<dbReference type="RefSeq" id="WP_345371610.1">
    <property type="nucleotide sequence ID" value="NZ_BAABKD010000011.1"/>
</dbReference>
<dbReference type="InterPro" id="IPR003661">
    <property type="entry name" value="HisK_dim/P_dom"/>
</dbReference>
<dbReference type="SUPFAM" id="SSF55874">
    <property type="entry name" value="ATPase domain of HSP90 chaperone/DNA topoisomerase II/histidine kinase"/>
    <property type="match status" value="1"/>
</dbReference>
<dbReference type="CDD" id="cd00082">
    <property type="entry name" value="HisKA"/>
    <property type="match status" value="1"/>
</dbReference>
<feature type="transmembrane region" description="Helical" evidence="10">
    <location>
        <begin position="20"/>
        <end position="42"/>
    </location>
</feature>
<dbReference type="GO" id="GO:0005524">
    <property type="term" value="F:ATP binding"/>
    <property type="evidence" value="ECO:0007669"/>
    <property type="project" value="UniProtKB-KW"/>
</dbReference>
<name>A0ABP9MDJ4_9BURK</name>
<dbReference type="InterPro" id="IPR050428">
    <property type="entry name" value="TCS_sensor_his_kinase"/>
</dbReference>
<keyword evidence="8 10" id="KW-1133">Transmembrane helix</keyword>
<dbReference type="InterPro" id="IPR004358">
    <property type="entry name" value="Sig_transdc_His_kin-like_C"/>
</dbReference>
<dbReference type="SMART" id="SM00387">
    <property type="entry name" value="HATPase_c"/>
    <property type="match status" value="1"/>
</dbReference>
<evidence type="ECO:0000259" key="11">
    <source>
        <dbReference type="PROSITE" id="PS50109"/>
    </source>
</evidence>
<sequence length="374" mass="42042">MVKQIRNSLRKNSLARHLMIRLFPPIALLVLLDLAVTWVLTSRMHLEDWLLRDIFWTMLLSQLLWVALFGWVLIAGLKSGLRAVERLGQDIQTQDPESLQPLSAADLPAELRPLVDQFNQLLVRLDQSVAAQKRFIAHAAHQLRTPLSALRLESELMLTKPLPEDLREQAQRIKQSTERMIRLGQQLLVLARADSAASPQDCFVRLDLCEWARTSGAEWLAATYQHDLRLELSAPEQPVWVDADPLLLDELLGNLIDNALRYAQAQERITLRVSANPPTLSVEDDGVGIGLNQASQLFEAFYRGTDSSQSDGSGLGLAIVREIALAHGAGWNLISRPHFRGTRISVVFPGPRRGTGFRRRFPVIEPGMESERTQ</sequence>
<organism evidence="12 13">
    <name type="scientific">Paenalcaligenes hermetiae</name>
    <dbReference type="NCBI Taxonomy" id="1157987"/>
    <lineage>
        <taxon>Bacteria</taxon>
        <taxon>Pseudomonadati</taxon>
        <taxon>Pseudomonadota</taxon>
        <taxon>Betaproteobacteria</taxon>
        <taxon>Burkholderiales</taxon>
        <taxon>Alcaligenaceae</taxon>
        <taxon>Paenalcaligenes</taxon>
    </lineage>
</organism>
<evidence type="ECO:0000256" key="2">
    <source>
        <dbReference type="ARBA" id="ARBA00004370"/>
    </source>
</evidence>
<accession>A0ABP9MDJ4</accession>
<keyword evidence="7" id="KW-0418">Kinase</keyword>
<evidence type="ECO:0000256" key="1">
    <source>
        <dbReference type="ARBA" id="ARBA00000085"/>
    </source>
</evidence>
<dbReference type="SUPFAM" id="SSF47384">
    <property type="entry name" value="Homodimeric domain of signal transducing histidine kinase"/>
    <property type="match status" value="1"/>
</dbReference>
<dbReference type="CDD" id="cd00075">
    <property type="entry name" value="HATPase"/>
    <property type="match status" value="1"/>
</dbReference>
<dbReference type="Proteomes" id="UP001500227">
    <property type="component" value="Unassembled WGS sequence"/>
</dbReference>
<comment type="caution">
    <text evidence="12">The sequence shown here is derived from an EMBL/GenBank/DDBJ whole genome shotgun (WGS) entry which is preliminary data.</text>
</comment>
<dbReference type="InterPro" id="IPR036097">
    <property type="entry name" value="HisK_dim/P_sf"/>
</dbReference>
<evidence type="ECO:0000256" key="5">
    <source>
        <dbReference type="ARBA" id="ARBA00022679"/>
    </source>
</evidence>
<gene>
    <name evidence="12" type="ORF">GCM10023337_20720</name>
</gene>
<reference evidence="13" key="1">
    <citation type="journal article" date="2019" name="Int. J. Syst. Evol. Microbiol.">
        <title>The Global Catalogue of Microorganisms (GCM) 10K type strain sequencing project: providing services to taxonomists for standard genome sequencing and annotation.</title>
        <authorList>
            <consortium name="The Broad Institute Genomics Platform"/>
            <consortium name="The Broad Institute Genome Sequencing Center for Infectious Disease"/>
            <person name="Wu L."/>
            <person name="Ma J."/>
        </authorList>
    </citation>
    <scope>NUCLEOTIDE SEQUENCE [LARGE SCALE GENOMIC DNA]</scope>
    <source>
        <strain evidence="13">JCM 18423</strain>
    </source>
</reference>
<evidence type="ECO:0000256" key="3">
    <source>
        <dbReference type="ARBA" id="ARBA00012438"/>
    </source>
</evidence>
<evidence type="ECO:0000313" key="12">
    <source>
        <dbReference type="EMBL" id="GAA5092826.1"/>
    </source>
</evidence>
<dbReference type="SMART" id="SM00388">
    <property type="entry name" value="HisKA"/>
    <property type="match status" value="1"/>
</dbReference>
<dbReference type="InterPro" id="IPR003594">
    <property type="entry name" value="HATPase_dom"/>
</dbReference>
<evidence type="ECO:0000256" key="10">
    <source>
        <dbReference type="SAM" id="Phobius"/>
    </source>
</evidence>
<evidence type="ECO:0000256" key="8">
    <source>
        <dbReference type="ARBA" id="ARBA00022989"/>
    </source>
</evidence>
<evidence type="ECO:0000256" key="9">
    <source>
        <dbReference type="ARBA" id="ARBA00023136"/>
    </source>
</evidence>
<dbReference type="PANTHER" id="PTHR45436">
    <property type="entry name" value="SENSOR HISTIDINE KINASE YKOH"/>
    <property type="match status" value="1"/>
</dbReference>
<dbReference type="InterPro" id="IPR005467">
    <property type="entry name" value="His_kinase_dom"/>
</dbReference>
<dbReference type="PRINTS" id="PR00344">
    <property type="entry name" value="BCTRLSENSOR"/>
</dbReference>
<evidence type="ECO:0000256" key="4">
    <source>
        <dbReference type="ARBA" id="ARBA00022553"/>
    </source>
</evidence>
<dbReference type="InterPro" id="IPR036890">
    <property type="entry name" value="HATPase_C_sf"/>
</dbReference>
<keyword evidence="13" id="KW-1185">Reference proteome</keyword>
<evidence type="ECO:0000256" key="7">
    <source>
        <dbReference type="ARBA" id="ARBA00022777"/>
    </source>
</evidence>
<dbReference type="EMBL" id="BAABKD010000011">
    <property type="protein sequence ID" value="GAA5092826.1"/>
    <property type="molecule type" value="Genomic_DNA"/>
</dbReference>
<dbReference type="Gene3D" id="1.10.287.130">
    <property type="match status" value="1"/>
</dbReference>
<keyword evidence="12" id="KW-0067">ATP-binding</keyword>
<dbReference type="EC" id="2.7.13.3" evidence="3"/>
<protein>
    <recommendedName>
        <fullName evidence="3">histidine kinase</fullName>
        <ecNumber evidence="3">2.7.13.3</ecNumber>
    </recommendedName>
</protein>
<keyword evidence="9 10" id="KW-0472">Membrane</keyword>
<comment type="catalytic activity">
    <reaction evidence="1">
        <text>ATP + protein L-histidine = ADP + protein N-phospho-L-histidine.</text>
        <dbReference type="EC" id="2.7.13.3"/>
    </reaction>
</comment>
<keyword evidence="6 10" id="KW-0812">Transmembrane</keyword>
<feature type="domain" description="Histidine kinase" evidence="11">
    <location>
        <begin position="138"/>
        <end position="352"/>
    </location>
</feature>
<dbReference type="Gene3D" id="3.30.565.10">
    <property type="entry name" value="Histidine kinase-like ATPase, C-terminal domain"/>
    <property type="match status" value="1"/>
</dbReference>
<evidence type="ECO:0000256" key="6">
    <source>
        <dbReference type="ARBA" id="ARBA00022692"/>
    </source>
</evidence>
<dbReference type="PANTHER" id="PTHR45436:SF5">
    <property type="entry name" value="SENSOR HISTIDINE KINASE TRCS"/>
    <property type="match status" value="1"/>
</dbReference>
<evidence type="ECO:0000313" key="13">
    <source>
        <dbReference type="Proteomes" id="UP001500227"/>
    </source>
</evidence>
<dbReference type="Pfam" id="PF02518">
    <property type="entry name" value="HATPase_c"/>
    <property type="match status" value="1"/>
</dbReference>
<proteinExistence type="predicted"/>
<keyword evidence="12" id="KW-0547">Nucleotide-binding</keyword>
<dbReference type="PROSITE" id="PS50109">
    <property type="entry name" value="HIS_KIN"/>
    <property type="match status" value="1"/>
</dbReference>